<evidence type="ECO:0000256" key="1">
    <source>
        <dbReference type="SAM" id="MobiDB-lite"/>
    </source>
</evidence>
<keyword evidence="3" id="KW-1185">Reference proteome</keyword>
<dbReference type="Proteomes" id="UP000241964">
    <property type="component" value="Unassembled WGS sequence"/>
</dbReference>
<dbReference type="AlphaFoldDB" id="A0A2P8G5I8"/>
<comment type="caution">
    <text evidence="2">The sequence shown here is derived from an EMBL/GenBank/DDBJ whole genome shotgun (WGS) entry which is preliminary data.</text>
</comment>
<feature type="compositionally biased region" description="Polar residues" evidence="1">
    <location>
        <begin position="1"/>
        <end position="10"/>
    </location>
</feature>
<reference evidence="2 3" key="1">
    <citation type="submission" date="2018-03" db="EMBL/GenBank/DDBJ databases">
        <title>Genomic Encyclopedia of Archaeal and Bacterial Type Strains, Phase II (KMG-II): from individual species to whole genera.</title>
        <authorList>
            <person name="Goeker M."/>
        </authorList>
    </citation>
    <scope>NUCLEOTIDE SEQUENCE [LARGE SCALE GENOMIC DNA]</scope>
    <source>
        <strain evidence="2 3">DSM 29057</strain>
    </source>
</reference>
<dbReference type="RefSeq" id="WP_106595519.1">
    <property type="nucleotide sequence ID" value="NZ_PYAS01000005.1"/>
</dbReference>
<sequence length="63" mass="7416">MKHQENQFLEDQTEYLSRPLPDLSNDPFVLKKERLIMEILERNPIPKHLLPKKKSSVVNSSKS</sequence>
<dbReference type="OrthoDB" id="966126at2"/>
<protein>
    <submittedName>
        <fullName evidence="2">Uncharacterized protein</fullName>
    </submittedName>
</protein>
<evidence type="ECO:0000313" key="2">
    <source>
        <dbReference type="EMBL" id="PSL29217.1"/>
    </source>
</evidence>
<proteinExistence type="predicted"/>
<gene>
    <name evidence="2" type="ORF">CLV60_10552</name>
</gene>
<name>A0A2P8G5I8_9BACT</name>
<evidence type="ECO:0000313" key="3">
    <source>
        <dbReference type="Proteomes" id="UP000241964"/>
    </source>
</evidence>
<accession>A0A2P8G5I8</accession>
<organism evidence="2 3">
    <name type="scientific">Dyadobacter jiangsuensis</name>
    <dbReference type="NCBI Taxonomy" id="1591085"/>
    <lineage>
        <taxon>Bacteria</taxon>
        <taxon>Pseudomonadati</taxon>
        <taxon>Bacteroidota</taxon>
        <taxon>Cytophagia</taxon>
        <taxon>Cytophagales</taxon>
        <taxon>Spirosomataceae</taxon>
        <taxon>Dyadobacter</taxon>
    </lineage>
</organism>
<feature type="region of interest" description="Disordered" evidence="1">
    <location>
        <begin position="1"/>
        <end position="24"/>
    </location>
</feature>
<dbReference type="EMBL" id="PYAS01000005">
    <property type="protein sequence ID" value="PSL29217.1"/>
    <property type="molecule type" value="Genomic_DNA"/>
</dbReference>